<evidence type="ECO:0000313" key="7">
    <source>
        <dbReference type="EMBL" id="HGZ60362.1"/>
    </source>
</evidence>
<dbReference type="PROSITE" id="PS51684">
    <property type="entry name" value="SAM_MT_TRM5_TYW2"/>
    <property type="match status" value="1"/>
</dbReference>
<dbReference type="InterPro" id="IPR030382">
    <property type="entry name" value="MeTrfase_TRM5/TYW2"/>
</dbReference>
<evidence type="ECO:0000256" key="4">
    <source>
        <dbReference type="ARBA" id="ARBA00022691"/>
    </source>
</evidence>
<evidence type="ECO:0000256" key="3">
    <source>
        <dbReference type="ARBA" id="ARBA00022679"/>
    </source>
</evidence>
<keyword evidence="1" id="KW-0963">Cytoplasm</keyword>
<reference evidence="7" key="1">
    <citation type="journal article" date="2020" name="mSystems">
        <title>Genome- and Community-Level Interaction Insights into Carbon Utilization and Element Cycling Functions of Hydrothermarchaeota in Hydrothermal Sediment.</title>
        <authorList>
            <person name="Zhou Z."/>
            <person name="Liu Y."/>
            <person name="Xu W."/>
            <person name="Pan J."/>
            <person name="Luo Z.H."/>
            <person name="Li M."/>
        </authorList>
    </citation>
    <scope>NUCLEOTIDE SEQUENCE [LARGE SCALE GENOMIC DNA]</scope>
    <source>
        <strain evidence="7">SpSt-885</strain>
    </source>
</reference>
<evidence type="ECO:0000256" key="1">
    <source>
        <dbReference type="ARBA" id="ARBA00022490"/>
    </source>
</evidence>
<dbReference type="GO" id="GO:0002939">
    <property type="term" value="P:tRNA N1-guanine methylation"/>
    <property type="evidence" value="ECO:0007669"/>
    <property type="project" value="TreeGrafter"/>
</dbReference>
<dbReference type="Pfam" id="PF02475">
    <property type="entry name" value="TRM5-TYW2_MTfase"/>
    <property type="match status" value="1"/>
</dbReference>
<dbReference type="SUPFAM" id="SSF53335">
    <property type="entry name" value="S-adenosyl-L-methionine-dependent methyltransferases"/>
    <property type="match status" value="1"/>
</dbReference>
<dbReference type="GO" id="GO:0008175">
    <property type="term" value="F:tRNA methyltransferase activity"/>
    <property type="evidence" value="ECO:0007669"/>
    <property type="project" value="TreeGrafter"/>
</dbReference>
<sequence length="295" mass="33257">MGATVTLVRRDLLKELAESSGLSGNVKGSIDIVGDIAILRTPIWIEPVPKESLEKIAVKLMDRLPYVKSVWLAASPVSKEERVRELVYLAGEKRTTTIYREHGVSFFIDVAKVYISPRLSYEHLRIAKLVKPGEVVTNFFSGIGGFSLVIAKNSEVKLVNSIDINKYAVEMQRESIKMNKLDNKVRVYLGDARTISDFFLKESSNRVLLPLPGIDESFYKAALSTIKGDAGWLHVYEFVPESPEFSEGVEGKFQEIHNIALKYGWAASLYHVRKVRSVGPRKAQVVMDIRVERYH</sequence>
<dbReference type="PANTHER" id="PTHR23245">
    <property type="entry name" value="TRNA METHYLTRANSFERASE"/>
    <property type="match status" value="1"/>
</dbReference>
<comment type="caution">
    <text evidence="7">The sequence shown here is derived from an EMBL/GenBank/DDBJ whole genome shotgun (WGS) entry which is preliminary data.</text>
</comment>
<evidence type="ECO:0000259" key="6">
    <source>
        <dbReference type="PROSITE" id="PS51684"/>
    </source>
</evidence>
<organism evidence="7">
    <name type="scientific">Fervidicoccus fontis</name>
    <dbReference type="NCBI Taxonomy" id="683846"/>
    <lineage>
        <taxon>Archaea</taxon>
        <taxon>Thermoproteota</taxon>
        <taxon>Thermoprotei</taxon>
        <taxon>Fervidicoccales</taxon>
        <taxon>Fervidicoccaceae</taxon>
        <taxon>Fervidicoccus</taxon>
    </lineage>
</organism>
<evidence type="ECO:0000256" key="5">
    <source>
        <dbReference type="ARBA" id="ARBA00022694"/>
    </source>
</evidence>
<name>A0A7J3SM63_9CREN</name>
<dbReference type="EMBL" id="DTLS01000116">
    <property type="protein sequence ID" value="HGZ60362.1"/>
    <property type="molecule type" value="Genomic_DNA"/>
</dbReference>
<gene>
    <name evidence="7" type="ORF">ENW83_04060</name>
</gene>
<dbReference type="GO" id="GO:0005737">
    <property type="term" value="C:cytoplasm"/>
    <property type="evidence" value="ECO:0007669"/>
    <property type="project" value="TreeGrafter"/>
</dbReference>
<dbReference type="Gene3D" id="3.30.300.110">
    <property type="entry name" value="Met-10+ protein-like domains"/>
    <property type="match status" value="1"/>
</dbReference>
<proteinExistence type="predicted"/>
<feature type="domain" description="SAM-dependent methyltransferase TRM5/TYW2-type" evidence="6">
    <location>
        <begin position="30"/>
        <end position="293"/>
    </location>
</feature>
<keyword evidence="4" id="KW-0949">S-adenosyl-L-methionine</keyword>
<accession>A0A7J3SM63</accession>
<dbReference type="InterPro" id="IPR029063">
    <property type="entry name" value="SAM-dependent_MTases_sf"/>
</dbReference>
<keyword evidence="2 7" id="KW-0489">Methyltransferase</keyword>
<protein>
    <submittedName>
        <fullName evidence="7">Class I SAM-dependent methyltransferase family protein</fullName>
    </submittedName>
</protein>
<dbReference type="Gene3D" id="3.40.50.150">
    <property type="entry name" value="Vaccinia Virus protein VP39"/>
    <property type="match status" value="1"/>
</dbReference>
<dbReference type="PANTHER" id="PTHR23245:SF36">
    <property type="entry name" value="TRNA (GUANINE(37)-N1)-METHYLTRANSFERASE"/>
    <property type="match status" value="1"/>
</dbReference>
<keyword evidence="5" id="KW-0819">tRNA processing</keyword>
<dbReference type="AlphaFoldDB" id="A0A7J3SM63"/>
<evidence type="ECO:0000256" key="2">
    <source>
        <dbReference type="ARBA" id="ARBA00022603"/>
    </source>
</evidence>
<dbReference type="InterPro" id="IPR056743">
    <property type="entry name" value="TRM5-TYW2-like_MTfase"/>
</dbReference>
<keyword evidence="3 7" id="KW-0808">Transferase</keyword>